<organism evidence="1 2">
    <name type="scientific">Candidatus Lachnoclostridium stercoravium</name>
    <dbReference type="NCBI Taxonomy" id="2838633"/>
    <lineage>
        <taxon>Bacteria</taxon>
        <taxon>Bacillati</taxon>
        <taxon>Bacillota</taxon>
        <taxon>Clostridia</taxon>
        <taxon>Lachnospirales</taxon>
        <taxon>Lachnospiraceae</taxon>
    </lineage>
</organism>
<dbReference type="PANTHER" id="PTHR39450:SF1">
    <property type="entry name" value="DUF1667 DOMAIN-CONTAINING PROTEIN"/>
    <property type="match status" value="1"/>
</dbReference>
<dbReference type="SUPFAM" id="SSF160148">
    <property type="entry name" value="CPE0013-like"/>
    <property type="match status" value="1"/>
</dbReference>
<dbReference type="Pfam" id="PF07892">
    <property type="entry name" value="DUF1667"/>
    <property type="match status" value="1"/>
</dbReference>
<sequence length="121" mass="12969">MVREFTCIMCPMGCDLTAEVNEASGEITVTGNTCPRGKEYAVQELTDPKRNIATSVLVEGGDLPLTSVRLDAPIPRAKIFDVMAEIKKQKLAAPVKAGQVVIENVLGLGSNVIVTKNVEKI</sequence>
<gene>
    <name evidence="1" type="ORF">IAA07_01210</name>
</gene>
<accession>A0A9D2HG10</accession>
<evidence type="ECO:0000313" key="2">
    <source>
        <dbReference type="Proteomes" id="UP000823900"/>
    </source>
</evidence>
<dbReference type="InterPro" id="IPR036593">
    <property type="entry name" value="CPE0013-like_sf"/>
</dbReference>
<comment type="caution">
    <text evidence="1">The sequence shown here is derived from an EMBL/GenBank/DDBJ whole genome shotgun (WGS) entry which is preliminary data.</text>
</comment>
<reference evidence="1" key="1">
    <citation type="journal article" date="2021" name="PeerJ">
        <title>Extensive microbial diversity within the chicken gut microbiome revealed by metagenomics and culture.</title>
        <authorList>
            <person name="Gilroy R."/>
            <person name="Ravi A."/>
            <person name="Getino M."/>
            <person name="Pursley I."/>
            <person name="Horton D.L."/>
            <person name="Alikhan N.F."/>
            <person name="Baker D."/>
            <person name="Gharbi K."/>
            <person name="Hall N."/>
            <person name="Watson M."/>
            <person name="Adriaenssens E.M."/>
            <person name="Foster-Nyarko E."/>
            <person name="Jarju S."/>
            <person name="Secka A."/>
            <person name="Antonio M."/>
            <person name="Oren A."/>
            <person name="Chaudhuri R.R."/>
            <person name="La Ragione R."/>
            <person name="Hildebrand F."/>
            <person name="Pallen M.J."/>
        </authorList>
    </citation>
    <scope>NUCLEOTIDE SEQUENCE</scope>
    <source>
        <strain evidence="1">CHK178-16964</strain>
    </source>
</reference>
<dbReference type="PANTHER" id="PTHR39450">
    <property type="entry name" value="MOLYBDOPTERIN OXIDOREDUCTASE, 4FE-4S CLUSTER-BINDING SUBUNIT"/>
    <property type="match status" value="1"/>
</dbReference>
<dbReference type="EMBL" id="DWZA01000011">
    <property type="protein sequence ID" value="HJA70182.1"/>
    <property type="molecule type" value="Genomic_DNA"/>
</dbReference>
<dbReference type="Proteomes" id="UP000823900">
    <property type="component" value="Unassembled WGS sequence"/>
</dbReference>
<dbReference type="AlphaFoldDB" id="A0A9D2HG10"/>
<reference evidence="1" key="2">
    <citation type="submission" date="2021-04" db="EMBL/GenBank/DDBJ databases">
        <authorList>
            <person name="Gilroy R."/>
        </authorList>
    </citation>
    <scope>NUCLEOTIDE SEQUENCE</scope>
    <source>
        <strain evidence="1">CHK178-16964</strain>
    </source>
</reference>
<name>A0A9D2HG10_9FIRM</name>
<evidence type="ECO:0000313" key="1">
    <source>
        <dbReference type="EMBL" id="HJA70182.1"/>
    </source>
</evidence>
<dbReference type="Gene3D" id="3.10.530.10">
    <property type="entry name" value="CPE0013-like"/>
    <property type="match status" value="1"/>
</dbReference>
<proteinExistence type="predicted"/>
<dbReference type="InterPro" id="IPR012460">
    <property type="entry name" value="DUF1667"/>
</dbReference>
<protein>
    <submittedName>
        <fullName evidence="1">DUF1667 domain-containing protein</fullName>
    </submittedName>
</protein>